<dbReference type="RefSeq" id="XP_016623900.1">
    <property type="nucleotide sequence ID" value="XM_016760379.1"/>
</dbReference>
<keyword evidence="1" id="KW-0472">Membrane</keyword>
<dbReference type="HOGENOM" id="CLU_1992377_0_0_1"/>
<sequence>MDTRARYGAALGNKIGMWSELVFNFITAAGCLLLGVIDSIESVLGATEVLVPIFVVVLFVVFMLVWTYASLAFATSHDEARSVNNIGQFLRWLAFGAFGGLATATPAFILLQNARTHLGPTLEPI</sequence>
<dbReference type="PROSITE" id="PS51257">
    <property type="entry name" value="PROKAR_LIPOPROTEIN"/>
    <property type="match status" value="1"/>
</dbReference>
<protein>
    <submittedName>
        <fullName evidence="2">Uncharacterized protein</fullName>
    </submittedName>
</protein>
<keyword evidence="3" id="KW-1185">Reference proteome</keyword>
<feature type="transmembrane region" description="Helical" evidence="1">
    <location>
        <begin position="49"/>
        <end position="69"/>
    </location>
</feature>
<evidence type="ECO:0000313" key="3">
    <source>
        <dbReference type="Proteomes" id="UP000053789"/>
    </source>
</evidence>
<proteinExistence type="predicted"/>
<organism evidence="2 3">
    <name type="scientific">Cladophialophora bantiana (strain ATCC 10958 / CBS 173.52 / CDC B-1940 / NIH 8579)</name>
    <name type="common">Xylohypha bantiana</name>
    <dbReference type="NCBI Taxonomy" id="1442370"/>
    <lineage>
        <taxon>Eukaryota</taxon>
        <taxon>Fungi</taxon>
        <taxon>Dikarya</taxon>
        <taxon>Ascomycota</taxon>
        <taxon>Pezizomycotina</taxon>
        <taxon>Eurotiomycetes</taxon>
        <taxon>Chaetothyriomycetidae</taxon>
        <taxon>Chaetothyriales</taxon>
        <taxon>Herpotrichiellaceae</taxon>
        <taxon>Cladophialophora</taxon>
    </lineage>
</organism>
<evidence type="ECO:0000313" key="2">
    <source>
        <dbReference type="EMBL" id="KIW97231.1"/>
    </source>
</evidence>
<reference evidence="2" key="1">
    <citation type="submission" date="2015-01" db="EMBL/GenBank/DDBJ databases">
        <title>The Genome Sequence of Cladophialophora bantiana CBS 173.52.</title>
        <authorList>
            <consortium name="The Broad Institute Genomics Platform"/>
            <person name="Cuomo C."/>
            <person name="de Hoog S."/>
            <person name="Gorbushina A."/>
            <person name="Stielow B."/>
            <person name="Teixiera M."/>
            <person name="Abouelleil A."/>
            <person name="Chapman S.B."/>
            <person name="Priest M."/>
            <person name="Young S.K."/>
            <person name="Wortman J."/>
            <person name="Nusbaum C."/>
            <person name="Birren B."/>
        </authorList>
    </citation>
    <scope>NUCLEOTIDE SEQUENCE [LARGE SCALE GENOMIC DNA]</scope>
    <source>
        <strain evidence="2">CBS 173.52</strain>
    </source>
</reference>
<dbReference type="AlphaFoldDB" id="A0A0D2F4R6"/>
<name>A0A0D2F4R6_CLAB1</name>
<gene>
    <name evidence="2" type="ORF">Z519_02623</name>
</gene>
<dbReference type="EMBL" id="KN846982">
    <property type="protein sequence ID" value="KIW97231.1"/>
    <property type="molecule type" value="Genomic_DNA"/>
</dbReference>
<dbReference type="Proteomes" id="UP000053789">
    <property type="component" value="Unassembled WGS sequence"/>
</dbReference>
<dbReference type="VEuPathDB" id="FungiDB:Z519_02623"/>
<feature type="transmembrane region" description="Helical" evidence="1">
    <location>
        <begin position="15"/>
        <end position="37"/>
    </location>
</feature>
<keyword evidence="1" id="KW-1133">Transmembrane helix</keyword>
<accession>A0A0D2F4R6</accession>
<dbReference type="OrthoDB" id="3754585at2759"/>
<dbReference type="GeneID" id="27695551"/>
<evidence type="ECO:0000256" key="1">
    <source>
        <dbReference type="SAM" id="Phobius"/>
    </source>
</evidence>
<feature type="transmembrane region" description="Helical" evidence="1">
    <location>
        <begin position="89"/>
        <end position="111"/>
    </location>
</feature>
<keyword evidence="1" id="KW-0812">Transmembrane</keyword>